<dbReference type="Proteomes" id="UP001054945">
    <property type="component" value="Unassembled WGS sequence"/>
</dbReference>
<dbReference type="GO" id="GO:0003676">
    <property type="term" value="F:nucleic acid binding"/>
    <property type="evidence" value="ECO:0007669"/>
    <property type="project" value="InterPro"/>
</dbReference>
<name>A0AAV4Y7B5_CAEEX</name>
<protein>
    <submittedName>
        <fullName evidence="1">Reverse transcriptase</fullName>
    </submittedName>
</protein>
<dbReference type="InterPro" id="IPR036397">
    <property type="entry name" value="RNaseH_sf"/>
</dbReference>
<evidence type="ECO:0000313" key="2">
    <source>
        <dbReference type="Proteomes" id="UP001054945"/>
    </source>
</evidence>
<dbReference type="PANTHER" id="PTHR47331">
    <property type="entry name" value="PHD-TYPE DOMAIN-CONTAINING PROTEIN"/>
    <property type="match status" value="1"/>
</dbReference>
<proteinExistence type="predicted"/>
<comment type="caution">
    <text evidence="1">The sequence shown here is derived from an EMBL/GenBank/DDBJ whole genome shotgun (WGS) entry which is preliminary data.</text>
</comment>
<dbReference type="SUPFAM" id="SSF53098">
    <property type="entry name" value="Ribonuclease H-like"/>
    <property type="match status" value="1"/>
</dbReference>
<reference evidence="1 2" key="1">
    <citation type="submission" date="2021-06" db="EMBL/GenBank/DDBJ databases">
        <title>Caerostris extrusa draft genome.</title>
        <authorList>
            <person name="Kono N."/>
            <person name="Arakawa K."/>
        </authorList>
    </citation>
    <scope>NUCLEOTIDE SEQUENCE [LARGE SCALE GENOMIC DNA]</scope>
</reference>
<accession>A0AAV4Y7B5</accession>
<dbReference type="InterPro" id="IPR012337">
    <property type="entry name" value="RNaseH-like_sf"/>
</dbReference>
<keyword evidence="1" id="KW-0695">RNA-directed DNA polymerase</keyword>
<dbReference type="EMBL" id="BPLR01018808">
    <property type="protein sequence ID" value="GIZ02399.1"/>
    <property type="molecule type" value="Genomic_DNA"/>
</dbReference>
<sequence length="211" mass="23894">MKSKSTRAIHLELVTDLSADAFIAALKRFISRRGKCSDIYSDCGSNFVGAKRFLNLQCGKVVKLHIQQGESLTKEIKFCMRFANASLFSESFFPECCRKNPFVISPTTPCAEEREREREERKWRPKDAPLPPSILFILQSSEGICASRLRKNGRLVFELGDRSLETVRKIKTEENGRNSLNLTTSDIDLQNVGRRAFNVSCGTPNIIMILK</sequence>
<dbReference type="PANTHER" id="PTHR47331:SF1">
    <property type="entry name" value="GAG-LIKE PROTEIN"/>
    <property type="match status" value="1"/>
</dbReference>
<keyword evidence="1" id="KW-0548">Nucleotidyltransferase</keyword>
<keyword evidence="1" id="KW-0808">Transferase</keyword>
<gene>
    <name evidence="1" type="ORF">CEXT_673291</name>
</gene>
<keyword evidence="2" id="KW-1185">Reference proteome</keyword>
<dbReference type="GO" id="GO:0003964">
    <property type="term" value="F:RNA-directed DNA polymerase activity"/>
    <property type="evidence" value="ECO:0007669"/>
    <property type="project" value="UniProtKB-KW"/>
</dbReference>
<evidence type="ECO:0000313" key="1">
    <source>
        <dbReference type="EMBL" id="GIZ02399.1"/>
    </source>
</evidence>
<dbReference type="AlphaFoldDB" id="A0AAV4Y7B5"/>
<dbReference type="Gene3D" id="3.30.420.10">
    <property type="entry name" value="Ribonuclease H-like superfamily/Ribonuclease H"/>
    <property type="match status" value="1"/>
</dbReference>
<organism evidence="1 2">
    <name type="scientific">Caerostris extrusa</name>
    <name type="common">Bark spider</name>
    <name type="synonym">Caerostris bankana</name>
    <dbReference type="NCBI Taxonomy" id="172846"/>
    <lineage>
        <taxon>Eukaryota</taxon>
        <taxon>Metazoa</taxon>
        <taxon>Ecdysozoa</taxon>
        <taxon>Arthropoda</taxon>
        <taxon>Chelicerata</taxon>
        <taxon>Arachnida</taxon>
        <taxon>Araneae</taxon>
        <taxon>Araneomorphae</taxon>
        <taxon>Entelegynae</taxon>
        <taxon>Araneoidea</taxon>
        <taxon>Araneidae</taxon>
        <taxon>Caerostris</taxon>
    </lineage>
</organism>